<evidence type="ECO:0000259" key="5">
    <source>
        <dbReference type="Pfam" id="PF00676"/>
    </source>
</evidence>
<dbReference type="Pfam" id="PF00676">
    <property type="entry name" value="E1_dh"/>
    <property type="match status" value="1"/>
</dbReference>
<feature type="domain" description="Dehydrogenase E1 component" evidence="5">
    <location>
        <begin position="46"/>
        <end position="313"/>
    </location>
</feature>
<keyword evidence="6" id="KW-0670">Pyruvate</keyword>
<name>A0A222AKA3_STRVG</name>
<evidence type="ECO:0000256" key="3">
    <source>
        <dbReference type="ARBA" id="ARBA00023052"/>
    </source>
</evidence>
<dbReference type="AlphaFoldDB" id="A0A222AKA3"/>
<dbReference type="BioCyc" id="MetaCyc:MONOMER-124238"/>
<dbReference type="Gene3D" id="3.40.50.970">
    <property type="match status" value="1"/>
</dbReference>
<dbReference type="InterPro" id="IPR001017">
    <property type="entry name" value="DH_E1"/>
</dbReference>
<dbReference type="PANTHER" id="PTHR43380">
    <property type="entry name" value="2-OXOISOVALERATE DEHYDROGENASE SUBUNIT ALPHA, MITOCHONDRIAL"/>
    <property type="match status" value="1"/>
</dbReference>
<comment type="similarity">
    <text evidence="4">Belongs to the BCKDHA family.</text>
</comment>
<reference evidence="6" key="1">
    <citation type="journal article" date="2017" name="ACS Chem. Biol.">
        <title>Streptomyces virginiae PPDC Is a New Type of Phenylpyruvate Decarboxylase Composed of Two Subunits.</title>
        <authorList>
            <person name="Xu X."/>
            <person name="Wang C."/>
            <person name="Chen J."/>
            <person name="Yang S."/>
        </authorList>
    </citation>
    <scope>NUCLEOTIDE SEQUENCE</scope>
    <source>
        <strain evidence="6">ATCC 19817</strain>
    </source>
</reference>
<accession>A0A222AKA3</accession>
<dbReference type="GO" id="GO:0016829">
    <property type="term" value="F:lyase activity"/>
    <property type="evidence" value="ECO:0007669"/>
    <property type="project" value="UniProtKB-KW"/>
</dbReference>
<protein>
    <recommendedName>
        <fullName evidence="4">2-oxoisovalerate dehydrogenase subunit alpha</fullName>
        <ecNumber evidence="4">1.2.4.4</ecNumber>
    </recommendedName>
    <alternativeName>
        <fullName evidence="4">Branched-chain alpha-keto acid dehydrogenase E1 component alpha chain</fullName>
    </alternativeName>
</protein>
<organism evidence="6">
    <name type="scientific">Streptomyces virginiae</name>
    <name type="common">Streptomyces cinnamonensis</name>
    <dbReference type="NCBI Taxonomy" id="1961"/>
    <lineage>
        <taxon>Bacteria</taxon>
        <taxon>Bacillati</taxon>
        <taxon>Actinomycetota</taxon>
        <taxon>Actinomycetes</taxon>
        <taxon>Kitasatosporales</taxon>
        <taxon>Streptomycetaceae</taxon>
        <taxon>Streptomyces</taxon>
    </lineage>
</organism>
<dbReference type="InterPro" id="IPR050771">
    <property type="entry name" value="Alpha-ketoacid_DH_E1_comp"/>
</dbReference>
<proteinExistence type="inferred from homology"/>
<dbReference type="GO" id="GO:0000287">
    <property type="term" value="F:magnesium ion binding"/>
    <property type="evidence" value="ECO:0007669"/>
    <property type="project" value="UniProtKB-ARBA"/>
</dbReference>
<evidence type="ECO:0000256" key="1">
    <source>
        <dbReference type="ARBA" id="ARBA00001964"/>
    </source>
</evidence>
<evidence type="ECO:0000256" key="4">
    <source>
        <dbReference type="RuleBase" id="RU365014"/>
    </source>
</evidence>
<dbReference type="BRENDA" id="4.1.1.43">
    <property type="organism ID" value="5959"/>
</dbReference>
<gene>
    <name evidence="6" type="primary">ppdcalpha</name>
</gene>
<dbReference type="EMBL" id="MF179145">
    <property type="protein sequence ID" value="ASO76823.1"/>
    <property type="molecule type" value="Genomic_DNA"/>
</dbReference>
<dbReference type="GO" id="GO:0009083">
    <property type="term" value="P:branched-chain amino acid catabolic process"/>
    <property type="evidence" value="ECO:0007669"/>
    <property type="project" value="TreeGrafter"/>
</dbReference>
<dbReference type="EC" id="1.2.4.4" evidence="4"/>
<dbReference type="SUPFAM" id="SSF52518">
    <property type="entry name" value="Thiamin diphosphate-binding fold (THDP-binding)"/>
    <property type="match status" value="1"/>
</dbReference>
<comment type="function">
    <text evidence="4">The branched-chain alpha-keto dehydrogenase complex catalyzes the overall conversion of alpha-keto acids to acyl-CoA and CO(2). It contains multiple copies of three enzymatic components: branched-chain alpha-keto acid decarboxylase (E1), lipoamide acyltransferase (E2) and lipoamide dehydrogenase (E3).</text>
</comment>
<evidence type="ECO:0000256" key="2">
    <source>
        <dbReference type="ARBA" id="ARBA00023002"/>
    </source>
</evidence>
<dbReference type="InterPro" id="IPR029061">
    <property type="entry name" value="THDP-binding"/>
</dbReference>
<keyword evidence="6" id="KW-0456">Lyase</keyword>
<keyword evidence="3 4" id="KW-0786">Thiamine pyrophosphate</keyword>
<dbReference type="PANTHER" id="PTHR43380:SF1">
    <property type="entry name" value="2-OXOISOVALERATE DEHYDROGENASE SUBUNIT ALPHA, MITOCHONDRIAL"/>
    <property type="match status" value="1"/>
</dbReference>
<comment type="cofactor">
    <cofactor evidence="1 4">
        <name>thiamine diphosphate</name>
        <dbReference type="ChEBI" id="CHEBI:58937"/>
    </cofactor>
</comment>
<keyword evidence="2 4" id="KW-0560">Oxidoreductase</keyword>
<dbReference type="GO" id="GO:0003863">
    <property type="term" value="F:branched-chain 2-oxo acid dehydrogenase activity"/>
    <property type="evidence" value="ECO:0007669"/>
    <property type="project" value="UniProtKB-EC"/>
</dbReference>
<comment type="catalytic activity">
    <reaction evidence="4">
        <text>N(6)-[(R)-lipoyl]-L-lysyl-[protein] + 3-methyl-2-oxobutanoate + H(+) = N(6)-[(R)-S(8)-2-methylpropanoyldihydrolipoyl]-L-lysyl-[protein] + CO2</text>
        <dbReference type="Rhea" id="RHEA:13457"/>
        <dbReference type="Rhea" id="RHEA-COMP:10474"/>
        <dbReference type="Rhea" id="RHEA-COMP:10497"/>
        <dbReference type="ChEBI" id="CHEBI:11851"/>
        <dbReference type="ChEBI" id="CHEBI:15378"/>
        <dbReference type="ChEBI" id="CHEBI:16526"/>
        <dbReference type="ChEBI" id="CHEBI:83099"/>
        <dbReference type="ChEBI" id="CHEBI:83142"/>
        <dbReference type="EC" id="1.2.4.4"/>
    </reaction>
</comment>
<sequence length="368" mass="38754">MVTVLEAATAAPAPAGPVTAGPVTAAPAAAAPAAAGVPPDRQLLMYRAMVVGRAFNRQATAFSRQGRLAVYPSSRGQEACQVGSALAVRPTDWLFPTYRESVALLTRGIDPVQVLTLFRGDQHCGYDPVTEHTAPQCTPLATQCLHAAGLADAARMAGDPIVALAYIGDGATSEGDFHEALNYAAVRRAPVVFLVQNNQYAISVPLAKQTAARTLADKAAGYGMPGVRIDGNDVLQVYRAVHDAAERARAGHGPTLIEAVTYRIDAHTNADDDTRYRPAGEADVWAAQDPVDRLERDLLAAGVLDRAAADGIAAAADAFAGELSARFSAPPTGDPMQMFRHVYHHLPPHLREQSERLAAELAADGQGD</sequence>
<dbReference type="CDD" id="cd02000">
    <property type="entry name" value="TPP_E1_PDC_ADC_BCADC"/>
    <property type="match status" value="1"/>
</dbReference>
<evidence type="ECO:0000313" key="6">
    <source>
        <dbReference type="EMBL" id="ASO76823.1"/>
    </source>
</evidence>